<accession>A0A9J6F728</accession>
<proteinExistence type="predicted"/>
<feature type="domain" description="PiggyBac transposable element-derived protein" evidence="1">
    <location>
        <begin position="1"/>
        <end position="89"/>
    </location>
</feature>
<reference evidence="2 3" key="1">
    <citation type="journal article" date="2020" name="Cell">
        <title>Large-Scale Comparative Analyses of Tick Genomes Elucidate Their Genetic Diversity and Vector Capacities.</title>
        <authorList>
            <consortium name="Tick Genome and Microbiome Consortium (TIGMIC)"/>
            <person name="Jia N."/>
            <person name="Wang J."/>
            <person name="Shi W."/>
            <person name="Du L."/>
            <person name="Sun Y."/>
            <person name="Zhan W."/>
            <person name="Jiang J.F."/>
            <person name="Wang Q."/>
            <person name="Zhang B."/>
            <person name="Ji P."/>
            <person name="Bell-Sakyi L."/>
            <person name="Cui X.M."/>
            <person name="Yuan T.T."/>
            <person name="Jiang B.G."/>
            <person name="Yang W.F."/>
            <person name="Lam T.T."/>
            <person name="Chang Q.C."/>
            <person name="Ding S.J."/>
            <person name="Wang X.J."/>
            <person name="Zhu J.G."/>
            <person name="Ruan X.D."/>
            <person name="Zhao L."/>
            <person name="Wei J.T."/>
            <person name="Ye R.Z."/>
            <person name="Que T.C."/>
            <person name="Du C.H."/>
            <person name="Zhou Y.H."/>
            <person name="Cheng J.X."/>
            <person name="Dai P.F."/>
            <person name="Guo W.B."/>
            <person name="Han X.H."/>
            <person name="Huang E.J."/>
            <person name="Li L.F."/>
            <person name="Wei W."/>
            <person name="Gao Y.C."/>
            <person name="Liu J.Z."/>
            <person name="Shao H.Z."/>
            <person name="Wang X."/>
            <person name="Wang C.C."/>
            <person name="Yang T.C."/>
            <person name="Huo Q.B."/>
            <person name="Li W."/>
            <person name="Chen H.Y."/>
            <person name="Chen S.E."/>
            <person name="Zhou L.G."/>
            <person name="Ni X.B."/>
            <person name="Tian J.H."/>
            <person name="Sheng Y."/>
            <person name="Liu T."/>
            <person name="Pan Y.S."/>
            <person name="Xia L.Y."/>
            <person name="Li J."/>
            <person name="Zhao F."/>
            <person name="Cao W.C."/>
        </authorList>
    </citation>
    <scope>NUCLEOTIDE SEQUENCE [LARGE SCALE GENOMIC DNA]</scope>
    <source>
        <strain evidence="2">HaeL-2018</strain>
    </source>
</reference>
<dbReference type="AlphaFoldDB" id="A0A9J6F728"/>
<comment type="caution">
    <text evidence="2">The sequence shown here is derived from an EMBL/GenBank/DDBJ whole genome shotgun (WGS) entry which is preliminary data.</text>
</comment>
<dbReference type="OMA" id="CWHAGCG"/>
<dbReference type="InterPro" id="IPR029526">
    <property type="entry name" value="PGBD"/>
</dbReference>
<dbReference type="PANTHER" id="PTHR46599:SF3">
    <property type="entry name" value="PIGGYBAC TRANSPOSABLE ELEMENT-DERIVED PROTEIN 4"/>
    <property type="match status" value="1"/>
</dbReference>
<evidence type="ECO:0000313" key="3">
    <source>
        <dbReference type="Proteomes" id="UP000821853"/>
    </source>
</evidence>
<dbReference type="PANTHER" id="PTHR46599">
    <property type="entry name" value="PIGGYBAC TRANSPOSABLE ELEMENT-DERIVED PROTEIN 4"/>
    <property type="match status" value="1"/>
</dbReference>
<organism evidence="2 3">
    <name type="scientific">Haemaphysalis longicornis</name>
    <name type="common">Bush tick</name>
    <dbReference type="NCBI Taxonomy" id="44386"/>
    <lineage>
        <taxon>Eukaryota</taxon>
        <taxon>Metazoa</taxon>
        <taxon>Ecdysozoa</taxon>
        <taxon>Arthropoda</taxon>
        <taxon>Chelicerata</taxon>
        <taxon>Arachnida</taxon>
        <taxon>Acari</taxon>
        <taxon>Parasitiformes</taxon>
        <taxon>Ixodida</taxon>
        <taxon>Ixodoidea</taxon>
        <taxon>Ixodidae</taxon>
        <taxon>Haemaphysalinae</taxon>
        <taxon>Haemaphysalis</taxon>
    </lineage>
</organism>
<sequence>MDNFYSSGKLFDHLLERKTLACGTTRKDRRCFPTELKDVGWERRAQRGDVRWLRDGNILYMQWKDRRAVNLMSTIHTANKFVPATRRQKTGDRWTDYHQEASACPRLQCWHAGCG</sequence>
<dbReference type="Pfam" id="PF13843">
    <property type="entry name" value="DDE_Tnp_1_7"/>
    <property type="match status" value="1"/>
</dbReference>
<gene>
    <name evidence="2" type="ORF">HPB48_007047</name>
</gene>
<name>A0A9J6F728_HAELO</name>
<dbReference type="OrthoDB" id="6430619at2759"/>
<evidence type="ECO:0000259" key="1">
    <source>
        <dbReference type="Pfam" id="PF13843"/>
    </source>
</evidence>
<keyword evidence="3" id="KW-1185">Reference proteome</keyword>
<dbReference type="VEuPathDB" id="VectorBase:HLOH_055423"/>
<dbReference type="Proteomes" id="UP000821853">
    <property type="component" value="Chromosome 1"/>
</dbReference>
<protein>
    <recommendedName>
        <fullName evidence="1">PiggyBac transposable element-derived protein domain-containing protein</fullName>
    </recommendedName>
</protein>
<dbReference type="EMBL" id="JABSTR010000001">
    <property type="protein sequence ID" value="KAH9360966.1"/>
    <property type="molecule type" value="Genomic_DNA"/>
</dbReference>
<evidence type="ECO:0000313" key="2">
    <source>
        <dbReference type="EMBL" id="KAH9360966.1"/>
    </source>
</evidence>